<keyword evidence="2" id="KW-0808">Transferase</keyword>
<feature type="compositionally biased region" description="Polar residues" evidence="1">
    <location>
        <begin position="1414"/>
        <end position="1423"/>
    </location>
</feature>
<feature type="compositionally biased region" description="Basic and acidic residues" evidence="1">
    <location>
        <begin position="1145"/>
        <end position="1207"/>
    </location>
</feature>
<reference evidence="2" key="1">
    <citation type="submission" date="2020-08" db="EMBL/GenBank/DDBJ databases">
        <title>Multicomponent nature underlies the extraordinary mechanical properties of spider dragline silk.</title>
        <authorList>
            <person name="Kono N."/>
            <person name="Nakamura H."/>
            <person name="Mori M."/>
            <person name="Yoshida Y."/>
            <person name="Ohtoshi R."/>
            <person name="Malay A.D."/>
            <person name="Moran D.A.P."/>
            <person name="Tomita M."/>
            <person name="Numata K."/>
            <person name="Arakawa K."/>
        </authorList>
    </citation>
    <scope>NUCLEOTIDE SEQUENCE</scope>
</reference>
<feature type="region of interest" description="Disordered" evidence="1">
    <location>
        <begin position="77"/>
        <end position="98"/>
    </location>
</feature>
<keyword evidence="3" id="KW-1185">Reference proteome</keyword>
<feature type="compositionally biased region" description="Basic and acidic residues" evidence="1">
    <location>
        <begin position="1380"/>
        <end position="1412"/>
    </location>
</feature>
<accession>A0A8X6JNB6</accession>
<dbReference type="EMBL" id="BMAW01044825">
    <property type="protein sequence ID" value="GFS46567.1"/>
    <property type="molecule type" value="Genomic_DNA"/>
</dbReference>
<name>A0A8X6JNB6_NEPPI</name>
<evidence type="ECO:0000256" key="1">
    <source>
        <dbReference type="SAM" id="MobiDB-lite"/>
    </source>
</evidence>
<feature type="compositionally biased region" description="Basic and acidic residues" evidence="1">
    <location>
        <begin position="1666"/>
        <end position="1680"/>
    </location>
</feature>
<feature type="compositionally biased region" description="Basic and acidic residues" evidence="1">
    <location>
        <begin position="860"/>
        <end position="871"/>
    </location>
</feature>
<proteinExistence type="predicted"/>
<sequence>MAVFFPFHTQPPCYFDLEKSFSFFYALERPFYEIKSGSAVFFSGRRQLFGRPDVTISMATPTPIASLCPDNEFISTSPSSPGRMFQPQPAATQRRHRRLPSGTVVSYAEVKSYLSKREIPQLFESLMAGLMYHRPENHIGYLQTCLDEVKTNSETKVHWSTFVNKKRKSKEILPPLTPKKQDSFSSSWSDNSRQSTPLPPISARTRTRTSPDQQDLRNTYILYHNPPPILAKPKVPVVSVLGGLGSRIDELCEKVVGRLRGVVHISTCSMLKTRMTIEGFYRVTSVPACAVVDSVLQAMSMVQSANALLVAGFPRSRGDIEEYRSRRVRMDGVVLVDFEEEALRQFLNKEVSSGALRVCDIETELERYKQDIISVAEYYDEKELLTVVMGDQDTEEMIEDMVIAVDKIIETRKDFSEEDSLVDSKGHDCTSESPCKALVPSPTGTERPSTVEIRDATEEDIKSIEAESRQSAEIGDKGQNELISPRDESKVSERVSGEGMAGLDEKEDGANDEQTSLSDSKQEEEVSKNGTVSEYPEPSPKSEKESVAETDVVINTSVREFSQENEEHTKSEPKIPILFAFENIQTDYDVLKDLIANEIEMCYINFHELIRNDEEDNGRLGTDESLDLLQRVLKQDSVSYSSGFFISHFPFDLLKESKFEKILSLGEVSFVCKVKEKSFETEIDEKKQPEEVLFESPMSEQVRIIFVTESNIVNELKASLLEVVSDREPPAENSIQDANVAETDVRAAQDSDLGKSSAEIDKEEKVDTENRGESAEKVDKDDEKSGHLGDVEITENGDENLKQIDIGAVDEVEGINQESFTEDKTSRDDHEDSTCQDVDDLITDDTLNERTKPSDSLQTEENKDVSLKENVTEDSLSQISEEGATPVEVHREKAVLARQQNLDLETTSASEGSTQMIKGERPASTIDGNQEAIEISSAHEGAPGTEEENQEVCESPRENSVALVEPAESREGNSDNEASQDLPSIEEKKDVISVQDQDVQEMQNNEEDSNEGDAEQNEPKKTSNEQTEDDSVQNKMASVDSGEDKDESKSHENSEAENENQLEETKNNNADELDKSASSGEEIKKVDEENLESESNKEKDENIVNGEGDKEEISEPKSDDNPVSEVKEEDNPASEEKEDDNPVSEAKEDENSVSKAKEDENSVSETKDDNLSTEAKEDDNPISETKEDNILVSEAKEDENSVSETKENNNPSSEAKEDDNPISEAKEDDNPVSEAKEDDNSVSETKEDDNPSSEAKEDDNLVSETKEEDNPSSEAKEDDNPVSETREDDNPVSEAKGDDNSVSETKEDDNPASEAKDEDISSTETKEDDNPVSEAKDEDISSTETKKEVNPDSDTKEDENSTERDDESKNKEEDPENDEGENHQDVSEENKDTSMDTAGKEETLQISDEVKGNSEGSIETSNNEDGERNSQTEASEVELENEKSEVESSTGKGSSTDKIEEEAANQTAQDETTNKSDNEETSNKIDADDSSDKADNNQSADKTDSDGSADKTNNEEIVDKTDAESVDKTDNEESNASSKKEALHEKENDGTVILKSMDNDSDSNDENGEKSITIETKAEVHAPDSTSPPLFQATEEKTDNTSSAVENTEVENDEVQKDSDNEDSNSLRNELTFGNTDESQLTTEIHVHNERFSGKLQERNGSGILDESRQEDHPDSEQQERSSSSSRGEL</sequence>
<feature type="compositionally biased region" description="Acidic residues" evidence="1">
    <location>
        <begin position="1131"/>
        <end position="1142"/>
    </location>
</feature>
<keyword evidence="2" id="KW-0418">Kinase</keyword>
<feature type="compositionally biased region" description="Basic and acidic residues" evidence="1">
    <location>
        <begin position="821"/>
        <end position="833"/>
    </location>
</feature>
<dbReference type="InterPro" id="IPR027417">
    <property type="entry name" value="P-loop_NTPase"/>
</dbReference>
<feature type="compositionally biased region" description="Basic and acidic residues" evidence="1">
    <location>
        <begin position="1538"/>
        <end position="1549"/>
    </location>
</feature>
<dbReference type="OrthoDB" id="6436361at2759"/>
<dbReference type="CDD" id="cd22978">
    <property type="entry name" value="DD_AK5"/>
    <property type="match status" value="1"/>
</dbReference>
<organism evidence="2 3">
    <name type="scientific">Nephila pilipes</name>
    <name type="common">Giant wood spider</name>
    <name type="synonym">Nephila maculata</name>
    <dbReference type="NCBI Taxonomy" id="299642"/>
    <lineage>
        <taxon>Eukaryota</taxon>
        <taxon>Metazoa</taxon>
        <taxon>Ecdysozoa</taxon>
        <taxon>Arthropoda</taxon>
        <taxon>Chelicerata</taxon>
        <taxon>Arachnida</taxon>
        <taxon>Araneae</taxon>
        <taxon>Araneomorphae</taxon>
        <taxon>Entelegynae</taxon>
        <taxon>Araneoidea</taxon>
        <taxon>Nephilidae</taxon>
        <taxon>Nephila</taxon>
    </lineage>
</organism>
<dbReference type="GO" id="GO:0016301">
    <property type="term" value="F:kinase activity"/>
    <property type="evidence" value="ECO:0007669"/>
    <property type="project" value="UniProtKB-KW"/>
</dbReference>
<feature type="compositionally biased region" description="Polar residues" evidence="1">
    <location>
        <begin position="898"/>
        <end position="916"/>
    </location>
</feature>
<feature type="compositionally biased region" description="Basic and acidic residues" evidence="1">
    <location>
        <begin position="1214"/>
        <end position="1372"/>
    </location>
</feature>
<comment type="caution">
    <text evidence="2">The sequence shown here is derived from an EMBL/GenBank/DDBJ whole genome shotgun (WGS) entry which is preliminary data.</text>
</comment>
<feature type="compositionally biased region" description="Polar residues" evidence="1">
    <location>
        <begin position="994"/>
        <end position="1003"/>
    </location>
</feature>
<evidence type="ECO:0000313" key="3">
    <source>
        <dbReference type="Proteomes" id="UP000887013"/>
    </source>
</evidence>
<feature type="compositionally biased region" description="Acidic residues" evidence="1">
    <location>
        <begin position="1004"/>
        <end position="1016"/>
    </location>
</feature>
<gene>
    <name evidence="2" type="primary">Ak5</name>
    <name evidence="2" type="ORF">NPIL_585661</name>
</gene>
<feature type="compositionally biased region" description="Basic and acidic residues" evidence="1">
    <location>
        <begin position="1645"/>
        <end position="1658"/>
    </location>
</feature>
<feature type="region of interest" description="Disordered" evidence="1">
    <location>
        <begin position="727"/>
        <end position="1690"/>
    </location>
</feature>
<protein>
    <submittedName>
        <fullName evidence="2">Adenylate kinase isoenzyme 5</fullName>
    </submittedName>
</protein>
<feature type="compositionally biased region" description="Basic and acidic residues" evidence="1">
    <location>
        <begin position="452"/>
        <end position="496"/>
    </location>
</feature>
<feature type="compositionally biased region" description="Polar residues" evidence="1">
    <location>
        <begin position="1624"/>
        <end position="1643"/>
    </location>
</feature>
<dbReference type="Gene3D" id="3.40.50.300">
    <property type="entry name" value="P-loop containing nucleotide triphosphate hydrolases"/>
    <property type="match status" value="1"/>
</dbReference>
<dbReference type="SUPFAM" id="SSF47391">
    <property type="entry name" value="Dimerization-anchoring domain of cAMP-dependent PK regulatory subunit"/>
    <property type="match status" value="1"/>
</dbReference>
<feature type="compositionally biased region" description="Basic and acidic residues" evidence="1">
    <location>
        <begin position="743"/>
        <end position="790"/>
    </location>
</feature>
<feature type="compositionally biased region" description="Low complexity" evidence="1">
    <location>
        <begin position="183"/>
        <end position="195"/>
    </location>
</feature>
<feature type="compositionally biased region" description="Basic and acidic residues" evidence="1">
    <location>
        <begin position="1472"/>
        <end position="1531"/>
    </location>
</feature>
<feature type="region of interest" description="Disordered" evidence="1">
    <location>
        <begin position="416"/>
        <end position="550"/>
    </location>
</feature>
<feature type="compositionally biased region" description="Basic and acidic residues" evidence="1">
    <location>
        <begin position="1081"/>
        <end position="1130"/>
    </location>
</feature>
<feature type="region of interest" description="Disordered" evidence="1">
    <location>
        <begin position="170"/>
        <end position="215"/>
    </location>
</feature>
<feature type="compositionally biased region" description="Low complexity" evidence="1">
    <location>
        <begin position="1681"/>
        <end position="1690"/>
    </location>
</feature>
<evidence type="ECO:0000313" key="2">
    <source>
        <dbReference type="EMBL" id="GFS46567.1"/>
    </source>
</evidence>
<dbReference type="Proteomes" id="UP000887013">
    <property type="component" value="Unassembled WGS sequence"/>
</dbReference>